<name>A0ACC2XE63_9TREE</name>
<dbReference type="EMBL" id="JASBWV010000017">
    <property type="protein sequence ID" value="KAJ9121331.1"/>
    <property type="molecule type" value="Genomic_DNA"/>
</dbReference>
<evidence type="ECO:0000313" key="2">
    <source>
        <dbReference type="Proteomes" id="UP001234202"/>
    </source>
</evidence>
<protein>
    <submittedName>
        <fullName evidence="1">Uncharacterized protein</fullName>
    </submittedName>
</protein>
<organism evidence="1 2">
    <name type="scientific">Naganishia onofrii</name>
    <dbReference type="NCBI Taxonomy" id="1851511"/>
    <lineage>
        <taxon>Eukaryota</taxon>
        <taxon>Fungi</taxon>
        <taxon>Dikarya</taxon>
        <taxon>Basidiomycota</taxon>
        <taxon>Agaricomycotina</taxon>
        <taxon>Tremellomycetes</taxon>
        <taxon>Filobasidiales</taxon>
        <taxon>Filobasidiaceae</taxon>
        <taxon>Naganishia</taxon>
    </lineage>
</organism>
<dbReference type="Proteomes" id="UP001234202">
    <property type="component" value="Unassembled WGS sequence"/>
</dbReference>
<proteinExistence type="predicted"/>
<keyword evidence="2" id="KW-1185">Reference proteome</keyword>
<accession>A0ACC2XE63</accession>
<reference evidence="1" key="1">
    <citation type="submission" date="2023-04" db="EMBL/GenBank/DDBJ databases">
        <title>Draft Genome sequencing of Naganishia species isolated from polar environments using Oxford Nanopore Technology.</title>
        <authorList>
            <person name="Leo P."/>
            <person name="Venkateswaran K."/>
        </authorList>
    </citation>
    <scope>NUCLEOTIDE SEQUENCE</scope>
    <source>
        <strain evidence="1">DBVPG 5303</strain>
    </source>
</reference>
<evidence type="ECO:0000313" key="1">
    <source>
        <dbReference type="EMBL" id="KAJ9121331.1"/>
    </source>
</evidence>
<comment type="caution">
    <text evidence="1">The sequence shown here is derived from an EMBL/GenBank/DDBJ whole genome shotgun (WGS) entry which is preliminary data.</text>
</comment>
<gene>
    <name evidence="1" type="ORF">QFC24_004667</name>
</gene>
<sequence length="277" mass="28999">MSKLLLNKIVVVTGSSSGIGRATAIAASKHGADVVLHHLGESTLKDIEQVKQAVENNGRRAILVAGDIGNPTTATTIVSEAVKAFQRIDVLVSNAGICPFHTFLDMPDSLWKKVQNVNMDGSFYITRAVANQMAAQEPRGGSIVAISSISALMGGAGQTHYTPTKAGIKSLMESCAIALGPMGIRCNSILPGSVFPLACPASPTYPSCAKGTIETPINEEDLADEEKRAYMTKRIPLGRLGVPDDIAEPVCFMASDMAKYITGASLLVDGGAAISLQ</sequence>